<dbReference type="SUPFAM" id="SSF51197">
    <property type="entry name" value="Clavaminate synthase-like"/>
    <property type="match status" value="1"/>
</dbReference>
<dbReference type="KEGG" id="slx:SLAV_23115"/>
<reference evidence="8 9" key="1">
    <citation type="submission" date="2017-11" db="EMBL/GenBank/DDBJ databases">
        <title>Complete genome sequence of Streptomyces lavendulae subsp. lavendulae CCM 3239 (formerly 'Streptomyces aureofaciens CCM 3239'), the producer of the angucycline-type antibiotic auricin.</title>
        <authorList>
            <person name="Busche T."/>
            <person name="Novakova R."/>
            <person name="Al'Dilaimi A."/>
            <person name="Homerova D."/>
            <person name="Feckova L."/>
            <person name="Rezuchova B."/>
            <person name="Mingyar E."/>
            <person name="Csolleiova D."/>
            <person name="Bekeova C."/>
            <person name="Winkler A."/>
            <person name="Sevcikova B."/>
            <person name="Kalinowski J."/>
            <person name="Kormanec J."/>
            <person name="Ruckert C."/>
        </authorList>
    </citation>
    <scope>NUCLEOTIDE SEQUENCE [LARGE SCALE GENOMIC DNA]</scope>
    <source>
        <strain evidence="8 9">CCM 3239</strain>
    </source>
</reference>
<evidence type="ECO:0000313" key="8">
    <source>
        <dbReference type="EMBL" id="ATZ26433.1"/>
    </source>
</evidence>
<evidence type="ECO:0000313" key="9">
    <source>
        <dbReference type="Proteomes" id="UP000231791"/>
    </source>
</evidence>
<protein>
    <submittedName>
        <fullName evidence="8">2-oxoglutarate-dependent ethylene/succinate-forming enzyme</fullName>
        <ecNumber evidence="8">1.13.12.19</ecNumber>
    </submittedName>
</protein>
<evidence type="ECO:0000256" key="5">
    <source>
        <dbReference type="ARBA" id="ARBA00023004"/>
    </source>
</evidence>
<dbReference type="GO" id="GO:0046872">
    <property type="term" value="F:metal ion binding"/>
    <property type="evidence" value="ECO:0007669"/>
    <property type="project" value="UniProtKB-KW"/>
</dbReference>
<dbReference type="Gene3D" id="2.60.120.330">
    <property type="entry name" value="B-lactam Antibiotic, Isopenicillin N Synthase, Chain"/>
    <property type="match status" value="1"/>
</dbReference>
<dbReference type="AlphaFoldDB" id="A0A2K8PKX5"/>
<evidence type="ECO:0000256" key="4">
    <source>
        <dbReference type="ARBA" id="ARBA00023002"/>
    </source>
</evidence>
<comment type="similarity">
    <text evidence="2 7">Belongs to the iron/ascorbate-dependent oxidoreductase family.</text>
</comment>
<organism evidence="8 9">
    <name type="scientific">Streptomyces lavendulae subsp. lavendulae</name>
    <dbReference type="NCBI Taxonomy" id="58340"/>
    <lineage>
        <taxon>Bacteria</taxon>
        <taxon>Bacillati</taxon>
        <taxon>Actinomycetota</taxon>
        <taxon>Actinomycetes</taxon>
        <taxon>Kitasatosporales</taxon>
        <taxon>Streptomycetaceae</taxon>
        <taxon>Streptomyces</taxon>
    </lineage>
</organism>
<dbReference type="Proteomes" id="UP000231791">
    <property type="component" value="Chromosome"/>
</dbReference>
<keyword evidence="5 7" id="KW-0408">Iron</keyword>
<dbReference type="GO" id="GO:0102276">
    <property type="term" value="F:2-oxoglutarate oxygenase/decarboxylase (ethylene-forming) activity"/>
    <property type="evidence" value="ECO:0007669"/>
    <property type="project" value="UniProtKB-EC"/>
</dbReference>
<dbReference type="InterPro" id="IPR005123">
    <property type="entry name" value="Oxoglu/Fe-dep_dioxygenase_dom"/>
</dbReference>
<name>A0A2K8PKX5_STRLA</name>
<dbReference type="EMBL" id="CP024985">
    <property type="protein sequence ID" value="ATZ26433.1"/>
    <property type="molecule type" value="Genomic_DNA"/>
</dbReference>
<sequence length="354" mass="38220">MPSAHPSSSSSSTLSASPSPSPSSSSSLAVIDLSRADDPAERADFLKQLHAAARDTGFLYLTGHGIGASETARILELTRAFFALPEADRLAVSNLNSPHFRGYTRIGHELTGGSSDWRDQLDVGAERPAPVLGPDDPAYLWLEGPNQWPAALPELREVVLDWQTRLAAVAHRLLRELLVSIGAPADFFDAAFADRPHLHTKLIRYPGSAPSGADQGVGAHKDYGFLTLLLQDSVGGLQVVRDGAYVDIPPLPGAFVVNLGELLEIATEGYLRATDHRVVSPPGAVERFSVPFFYNPRLDAVVETVPGDYLRAAPGIAQDDSNPLHAEYGRNELKGWVRAHPEVARRWHPELATA</sequence>
<dbReference type="EC" id="1.13.12.19" evidence="8"/>
<dbReference type="GeneID" id="49385647"/>
<keyword evidence="9" id="KW-1185">Reference proteome</keyword>
<evidence type="ECO:0000256" key="2">
    <source>
        <dbReference type="ARBA" id="ARBA00008056"/>
    </source>
</evidence>
<dbReference type="PANTHER" id="PTHR10209:SF885">
    <property type="entry name" value="2OG-FE(II) OXYGENASE FAMILY, PUTATIVE (AFU_ORTHOLOGUE AFUA_2G00750)-RELATED"/>
    <property type="match status" value="1"/>
</dbReference>
<evidence type="ECO:0000256" key="7">
    <source>
        <dbReference type="RuleBase" id="RU003682"/>
    </source>
</evidence>
<dbReference type="Pfam" id="PF14226">
    <property type="entry name" value="DIOX_N"/>
    <property type="match status" value="1"/>
</dbReference>
<dbReference type="InterPro" id="IPR044861">
    <property type="entry name" value="IPNS-like_FE2OG_OXY"/>
</dbReference>
<evidence type="ECO:0000256" key="1">
    <source>
        <dbReference type="ARBA" id="ARBA00004792"/>
    </source>
</evidence>
<evidence type="ECO:0000256" key="3">
    <source>
        <dbReference type="ARBA" id="ARBA00022723"/>
    </source>
</evidence>
<dbReference type="GO" id="GO:0017000">
    <property type="term" value="P:antibiotic biosynthetic process"/>
    <property type="evidence" value="ECO:0007669"/>
    <property type="project" value="UniProtKB-KW"/>
</dbReference>
<dbReference type="RefSeq" id="WP_234333932.1">
    <property type="nucleotide sequence ID" value="NZ_CP024985.1"/>
</dbReference>
<dbReference type="PROSITE" id="PS51471">
    <property type="entry name" value="FE2OG_OXY"/>
    <property type="match status" value="1"/>
</dbReference>
<keyword evidence="4 7" id="KW-0560">Oxidoreductase</keyword>
<dbReference type="InterPro" id="IPR027443">
    <property type="entry name" value="IPNS-like_sf"/>
</dbReference>
<dbReference type="PRINTS" id="PR00682">
    <property type="entry name" value="IPNSYNTHASE"/>
</dbReference>
<accession>A0A2K8PKX5</accession>
<evidence type="ECO:0000256" key="6">
    <source>
        <dbReference type="ARBA" id="ARBA00023194"/>
    </source>
</evidence>
<dbReference type="InterPro" id="IPR026992">
    <property type="entry name" value="DIOX_N"/>
</dbReference>
<gene>
    <name evidence="8" type="primary">efe</name>
    <name evidence="8" type="ORF">SLAV_23115</name>
</gene>
<proteinExistence type="inferred from homology"/>
<keyword evidence="3 7" id="KW-0479">Metal-binding</keyword>
<keyword evidence="6" id="KW-0045">Antibiotic biosynthesis</keyword>
<comment type="pathway">
    <text evidence="1">Antibiotic biosynthesis.</text>
</comment>
<dbReference type="Pfam" id="PF03171">
    <property type="entry name" value="2OG-FeII_Oxy"/>
    <property type="match status" value="1"/>
</dbReference>
<dbReference type="PANTHER" id="PTHR10209">
    <property type="entry name" value="OXIDOREDUCTASE, 2OG-FE II OXYGENASE FAMILY PROTEIN"/>
    <property type="match status" value="1"/>
</dbReference>